<accession>A0A820ZAP0</accession>
<evidence type="ECO:0000256" key="1">
    <source>
        <dbReference type="SAM" id="MobiDB-lite"/>
    </source>
</evidence>
<feature type="non-terminal residue" evidence="3">
    <location>
        <position position="83"/>
    </location>
</feature>
<proteinExistence type="predicted"/>
<gene>
    <name evidence="3" type="ORF">OVN521_LOCUS43509</name>
</gene>
<dbReference type="Proteomes" id="UP000663866">
    <property type="component" value="Unassembled WGS sequence"/>
</dbReference>
<keyword evidence="4" id="KW-1185">Reference proteome</keyword>
<feature type="region of interest" description="Disordered" evidence="1">
    <location>
        <begin position="34"/>
        <end position="54"/>
    </location>
</feature>
<organism evidence="3 4">
    <name type="scientific">Rotaria magnacalcarata</name>
    <dbReference type="NCBI Taxonomy" id="392030"/>
    <lineage>
        <taxon>Eukaryota</taxon>
        <taxon>Metazoa</taxon>
        <taxon>Spiralia</taxon>
        <taxon>Gnathifera</taxon>
        <taxon>Rotifera</taxon>
        <taxon>Eurotatoria</taxon>
        <taxon>Bdelloidea</taxon>
        <taxon>Philodinida</taxon>
        <taxon>Philodinidae</taxon>
        <taxon>Rotaria</taxon>
    </lineage>
</organism>
<feature type="chain" id="PRO_5032633836" evidence="2">
    <location>
        <begin position="22"/>
        <end position="83"/>
    </location>
</feature>
<dbReference type="EMBL" id="CAJOBG010062454">
    <property type="protein sequence ID" value="CAF4557559.1"/>
    <property type="molecule type" value="Genomic_DNA"/>
</dbReference>
<reference evidence="3" key="1">
    <citation type="submission" date="2021-02" db="EMBL/GenBank/DDBJ databases">
        <authorList>
            <person name="Nowell W R."/>
        </authorList>
    </citation>
    <scope>NUCLEOTIDE SEQUENCE</scope>
</reference>
<feature type="signal peptide" evidence="2">
    <location>
        <begin position="1"/>
        <end position="21"/>
    </location>
</feature>
<comment type="caution">
    <text evidence="3">The sequence shown here is derived from an EMBL/GenBank/DDBJ whole genome shotgun (WGS) entry which is preliminary data.</text>
</comment>
<evidence type="ECO:0000313" key="3">
    <source>
        <dbReference type="EMBL" id="CAF4557559.1"/>
    </source>
</evidence>
<sequence length="83" mass="9670">MTSWFVILNFTLLLSSSFLQARSRTYSKRRYVPSTKPFYQPIPSDDNSDPLVNDDSLIESTTRKVTQNLKHQASEQQIEQFAR</sequence>
<evidence type="ECO:0000313" key="4">
    <source>
        <dbReference type="Proteomes" id="UP000663866"/>
    </source>
</evidence>
<name>A0A820ZAP0_9BILA</name>
<protein>
    <submittedName>
        <fullName evidence="3">Uncharacterized protein</fullName>
    </submittedName>
</protein>
<keyword evidence="2" id="KW-0732">Signal</keyword>
<evidence type="ECO:0000256" key="2">
    <source>
        <dbReference type="SAM" id="SignalP"/>
    </source>
</evidence>
<dbReference type="AlphaFoldDB" id="A0A820ZAP0"/>